<dbReference type="AlphaFoldDB" id="A0A1F5IQT8"/>
<evidence type="ECO:0000256" key="5">
    <source>
        <dbReference type="ARBA" id="ARBA00022679"/>
    </source>
</evidence>
<dbReference type="PANTHER" id="PTHR43584:SF8">
    <property type="entry name" value="N-ACETYLMURAMATE ALPHA-1-PHOSPHATE URIDYLYLTRANSFERASE"/>
    <property type="match status" value="1"/>
</dbReference>
<keyword evidence="8" id="KW-0012">Acyltransferase</keyword>
<dbReference type="SUPFAM" id="SSF51161">
    <property type="entry name" value="Trimeric LpxA-like enzymes"/>
    <property type="match status" value="1"/>
</dbReference>
<dbReference type="Gene3D" id="2.160.10.10">
    <property type="entry name" value="Hexapeptide repeat proteins"/>
    <property type="match status" value="1"/>
</dbReference>
<comment type="caution">
    <text evidence="12">The sequence shown here is derived from an EMBL/GenBank/DDBJ whole genome shotgun (WGS) entry which is preliminary data.</text>
</comment>
<evidence type="ECO:0000256" key="6">
    <source>
        <dbReference type="ARBA" id="ARBA00022695"/>
    </source>
</evidence>
<comment type="catalytic activity">
    <reaction evidence="10">
        <text>N-acetyl-alpha-D-glucosamine 1-phosphate + UTP + H(+) = UDP-N-acetyl-alpha-D-glucosamine + diphosphate</text>
        <dbReference type="Rhea" id="RHEA:13509"/>
        <dbReference type="ChEBI" id="CHEBI:15378"/>
        <dbReference type="ChEBI" id="CHEBI:33019"/>
        <dbReference type="ChEBI" id="CHEBI:46398"/>
        <dbReference type="ChEBI" id="CHEBI:57705"/>
        <dbReference type="ChEBI" id="CHEBI:57776"/>
        <dbReference type="EC" id="2.7.7.23"/>
    </reaction>
</comment>
<evidence type="ECO:0000259" key="11">
    <source>
        <dbReference type="Pfam" id="PF00483"/>
    </source>
</evidence>
<feature type="domain" description="Nucleotidyl transferase" evidence="11">
    <location>
        <begin position="22"/>
        <end position="236"/>
    </location>
</feature>
<evidence type="ECO:0000256" key="2">
    <source>
        <dbReference type="ARBA" id="ARBA00005208"/>
    </source>
</evidence>
<dbReference type="InterPro" id="IPR050065">
    <property type="entry name" value="GlmU-like"/>
</dbReference>
<dbReference type="PANTHER" id="PTHR43584">
    <property type="entry name" value="NUCLEOTIDYL TRANSFERASE"/>
    <property type="match status" value="1"/>
</dbReference>
<evidence type="ECO:0000313" key="12">
    <source>
        <dbReference type="EMBL" id="OGE18722.1"/>
    </source>
</evidence>
<accession>A0A1F5IQT8</accession>
<keyword evidence="5" id="KW-0808">Transferase</keyword>
<dbReference type="Gene3D" id="3.90.550.10">
    <property type="entry name" value="Spore Coat Polysaccharide Biosynthesis Protein SpsA, Chain A"/>
    <property type="match status" value="1"/>
</dbReference>
<evidence type="ECO:0000256" key="3">
    <source>
        <dbReference type="ARBA" id="ARBA00007707"/>
    </source>
</evidence>
<dbReference type="InterPro" id="IPR001451">
    <property type="entry name" value="Hexapep"/>
</dbReference>
<dbReference type="InterPro" id="IPR011004">
    <property type="entry name" value="Trimer_LpxA-like_sf"/>
</dbReference>
<comment type="similarity">
    <text evidence="3">In the C-terminal section; belongs to the transferase hexapeptide repeat family.</text>
</comment>
<dbReference type="GO" id="GO:0019134">
    <property type="term" value="F:glucosamine-1-phosphate N-acetyltransferase activity"/>
    <property type="evidence" value="ECO:0007669"/>
    <property type="project" value="UniProtKB-EC"/>
</dbReference>
<dbReference type="EMBL" id="MFCR01000011">
    <property type="protein sequence ID" value="OGE18722.1"/>
    <property type="molecule type" value="Genomic_DNA"/>
</dbReference>
<keyword evidence="7" id="KW-0511">Multifunctional enzyme</keyword>
<sequence length="461" mass="50619">MTEKIKIATLIARNDKKETMKIIVLAGGEGKRMWPIQTDKCLLPFLGKPLLYHNLKQIKLHLEGVRAHLPGELDSFVIIANPQSKEKIAEIARELDLNFQIAVQNEPKGMADALLSAKDLLDGEILIVNAEDVLDKHIYQDVLDAAQKTKADVFFPGISFGKYFPGGYLKLEADRVLGIVEKPGEGNEPSDVVKLVTDYFRDGNSLISYLQKVSSEEDDQYEVAISEMITDGLNVRFANYKGIWLPLKYPWHILDITAYLLSQVEQNISSQAKISEKATIEGNVIIEDGVKVLEGAVIKGPAYIGKNCIVGNNSMVRESNLEEGCVTGFSSDITRSYIGTNSWFHTNYIGDSVLEGDLGMGSGAVIANLRLNNQGVAVGEEKINTGRNKLGLMAGKGARIGVNASTMPGVRVGSGSLVGPGVVLRKDLQENKKITFKEESYEVADYQSTATSYDQFRDKLK</sequence>
<evidence type="ECO:0000256" key="1">
    <source>
        <dbReference type="ARBA" id="ARBA00005166"/>
    </source>
</evidence>
<dbReference type="GO" id="GO:0003977">
    <property type="term" value="F:UDP-N-acetylglucosamine diphosphorylase activity"/>
    <property type="evidence" value="ECO:0007669"/>
    <property type="project" value="UniProtKB-EC"/>
</dbReference>
<evidence type="ECO:0000256" key="8">
    <source>
        <dbReference type="ARBA" id="ARBA00023315"/>
    </source>
</evidence>
<evidence type="ECO:0000256" key="10">
    <source>
        <dbReference type="ARBA" id="ARBA00048493"/>
    </source>
</evidence>
<organism evidence="12 13">
    <name type="scientific">Candidatus Daviesbacteria bacterium RIFCSPHIGHO2_01_FULL_41_23</name>
    <dbReference type="NCBI Taxonomy" id="1797764"/>
    <lineage>
        <taxon>Bacteria</taxon>
        <taxon>Candidatus Daviesiibacteriota</taxon>
    </lineage>
</organism>
<dbReference type="InterPro" id="IPR029044">
    <property type="entry name" value="Nucleotide-diphossugar_trans"/>
</dbReference>
<dbReference type="InterPro" id="IPR005835">
    <property type="entry name" value="NTP_transferase_dom"/>
</dbReference>
<name>A0A1F5IQT8_9BACT</name>
<evidence type="ECO:0000256" key="9">
    <source>
        <dbReference type="ARBA" id="ARBA00048247"/>
    </source>
</evidence>
<comment type="pathway">
    <text evidence="1">Nucleotide-sugar biosynthesis; UDP-N-acetyl-alpha-D-glucosamine biosynthesis; N-acetyl-alpha-D-glucosamine 1-phosphate from alpha-D-glucosamine 6-phosphate (route II): step 2/2.</text>
</comment>
<dbReference type="Pfam" id="PF00483">
    <property type="entry name" value="NTP_transferase"/>
    <property type="match status" value="1"/>
</dbReference>
<comment type="pathway">
    <text evidence="2">Nucleotide-sugar biosynthesis; UDP-N-acetyl-alpha-D-glucosamine biosynthesis; UDP-N-acetyl-alpha-D-glucosamine from N-acetyl-alpha-D-glucosamine 1-phosphate: step 1/1.</text>
</comment>
<dbReference type="Proteomes" id="UP000176336">
    <property type="component" value="Unassembled WGS sequence"/>
</dbReference>
<dbReference type="Pfam" id="PF00132">
    <property type="entry name" value="Hexapep"/>
    <property type="match status" value="1"/>
</dbReference>
<evidence type="ECO:0000256" key="4">
    <source>
        <dbReference type="ARBA" id="ARBA00007947"/>
    </source>
</evidence>
<evidence type="ECO:0000313" key="13">
    <source>
        <dbReference type="Proteomes" id="UP000176336"/>
    </source>
</evidence>
<keyword evidence="6" id="KW-0548">Nucleotidyltransferase</keyword>
<comment type="similarity">
    <text evidence="4">In the N-terminal section; belongs to the N-acetylglucosamine-1-phosphate uridyltransferase family.</text>
</comment>
<dbReference type="SUPFAM" id="SSF53448">
    <property type="entry name" value="Nucleotide-diphospho-sugar transferases"/>
    <property type="match status" value="1"/>
</dbReference>
<gene>
    <name evidence="12" type="ORF">A2871_04515</name>
</gene>
<reference evidence="12 13" key="1">
    <citation type="journal article" date="2016" name="Nat. Commun.">
        <title>Thousands of microbial genomes shed light on interconnected biogeochemical processes in an aquifer system.</title>
        <authorList>
            <person name="Anantharaman K."/>
            <person name="Brown C.T."/>
            <person name="Hug L.A."/>
            <person name="Sharon I."/>
            <person name="Castelle C.J."/>
            <person name="Probst A.J."/>
            <person name="Thomas B.C."/>
            <person name="Singh A."/>
            <person name="Wilkins M.J."/>
            <person name="Karaoz U."/>
            <person name="Brodie E.L."/>
            <person name="Williams K.H."/>
            <person name="Hubbard S.S."/>
            <person name="Banfield J.F."/>
        </authorList>
    </citation>
    <scope>NUCLEOTIDE SEQUENCE [LARGE SCALE GENOMIC DNA]</scope>
</reference>
<proteinExistence type="inferred from homology"/>
<evidence type="ECO:0000256" key="7">
    <source>
        <dbReference type="ARBA" id="ARBA00023268"/>
    </source>
</evidence>
<comment type="catalytic activity">
    <reaction evidence="9">
        <text>alpha-D-glucosamine 1-phosphate + acetyl-CoA = N-acetyl-alpha-D-glucosamine 1-phosphate + CoA + H(+)</text>
        <dbReference type="Rhea" id="RHEA:13725"/>
        <dbReference type="ChEBI" id="CHEBI:15378"/>
        <dbReference type="ChEBI" id="CHEBI:57287"/>
        <dbReference type="ChEBI" id="CHEBI:57288"/>
        <dbReference type="ChEBI" id="CHEBI:57776"/>
        <dbReference type="ChEBI" id="CHEBI:58516"/>
        <dbReference type="EC" id="2.3.1.157"/>
    </reaction>
</comment>
<protein>
    <recommendedName>
        <fullName evidence="11">Nucleotidyl transferase domain-containing protein</fullName>
    </recommendedName>
</protein>